<evidence type="ECO:0000256" key="1">
    <source>
        <dbReference type="ARBA" id="ARBA00001933"/>
    </source>
</evidence>
<feature type="domain" description="Alanine racemase C-terminal" evidence="4">
    <location>
        <begin position="107"/>
        <end position="234"/>
    </location>
</feature>
<dbReference type="InterPro" id="IPR011079">
    <property type="entry name" value="Ala_racemase_C"/>
</dbReference>
<keyword evidence="2" id="KW-0663">Pyridoxal phosphate</keyword>
<organism evidence="5 6">
    <name type="scientific">Microbacterium oryzae</name>
    <dbReference type="NCBI Taxonomy" id="743009"/>
    <lineage>
        <taxon>Bacteria</taxon>
        <taxon>Bacillati</taxon>
        <taxon>Actinomycetota</taxon>
        <taxon>Actinomycetes</taxon>
        <taxon>Micrococcales</taxon>
        <taxon>Microbacteriaceae</taxon>
        <taxon>Microbacterium</taxon>
    </lineage>
</organism>
<dbReference type="Proteomes" id="UP000422989">
    <property type="component" value="Chromosome"/>
</dbReference>
<evidence type="ECO:0000313" key="6">
    <source>
        <dbReference type="Proteomes" id="UP000422989"/>
    </source>
</evidence>
<dbReference type="GO" id="GO:0030170">
    <property type="term" value="F:pyridoxal phosphate binding"/>
    <property type="evidence" value="ECO:0007669"/>
    <property type="project" value="TreeGrafter"/>
</dbReference>
<dbReference type="GO" id="GO:0030632">
    <property type="term" value="P:D-alanine biosynthetic process"/>
    <property type="evidence" value="ECO:0007669"/>
    <property type="project" value="TreeGrafter"/>
</dbReference>
<dbReference type="InterPro" id="IPR000821">
    <property type="entry name" value="Ala_racemase"/>
</dbReference>
<dbReference type="InterPro" id="IPR009006">
    <property type="entry name" value="Ala_racemase/Decarboxylase_C"/>
</dbReference>
<dbReference type="SUPFAM" id="SSF50621">
    <property type="entry name" value="Alanine racemase C-terminal domain-like"/>
    <property type="match status" value="1"/>
</dbReference>
<gene>
    <name evidence="5" type="ORF">D7D94_02100</name>
</gene>
<evidence type="ECO:0000256" key="2">
    <source>
        <dbReference type="ARBA" id="ARBA00022898"/>
    </source>
</evidence>
<dbReference type="KEGG" id="moj:D7D94_02100"/>
<dbReference type="GO" id="GO:0005829">
    <property type="term" value="C:cytosol"/>
    <property type="evidence" value="ECO:0007669"/>
    <property type="project" value="TreeGrafter"/>
</dbReference>
<evidence type="ECO:0000256" key="3">
    <source>
        <dbReference type="ARBA" id="ARBA00023235"/>
    </source>
</evidence>
<keyword evidence="6" id="KW-1185">Reference proteome</keyword>
<proteinExistence type="predicted"/>
<dbReference type="Gene3D" id="2.40.37.10">
    <property type="entry name" value="Lyase, Ornithine Decarboxylase, Chain A, domain 1"/>
    <property type="match status" value="1"/>
</dbReference>
<accession>A0A6I6E1J7</accession>
<dbReference type="AlphaFoldDB" id="A0A6I6E1J7"/>
<dbReference type="GO" id="GO:0009252">
    <property type="term" value="P:peptidoglycan biosynthetic process"/>
    <property type="evidence" value="ECO:0007669"/>
    <property type="project" value="TreeGrafter"/>
</dbReference>
<reference evidence="5 6" key="1">
    <citation type="submission" date="2018-09" db="EMBL/GenBank/DDBJ databases">
        <title>Whole genome sequencing of Microbacterium oryzae strain MB-10T.</title>
        <authorList>
            <person name="Das S.K."/>
        </authorList>
    </citation>
    <scope>NUCLEOTIDE SEQUENCE [LARGE SCALE GENOMIC DNA]</scope>
    <source>
        <strain evidence="5 6">MB-10</strain>
    </source>
</reference>
<evidence type="ECO:0000313" key="5">
    <source>
        <dbReference type="EMBL" id="QGU26607.1"/>
    </source>
</evidence>
<dbReference type="GO" id="GO:0008784">
    <property type="term" value="F:alanine racemase activity"/>
    <property type="evidence" value="ECO:0007669"/>
    <property type="project" value="TreeGrafter"/>
</dbReference>
<name>A0A6I6E1J7_9MICO</name>
<dbReference type="PANTHER" id="PTHR30511:SF0">
    <property type="entry name" value="ALANINE RACEMASE, CATABOLIC-RELATED"/>
    <property type="match status" value="1"/>
</dbReference>
<protein>
    <recommendedName>
        <fullName evidence="4">Alanine racemase C-terminal domain-containing protein</fullName>
    </recommendedName>
</protein>
<dbReference type="SMART" id="SM01005">
    <property type="entry name" value="Ala_racemase_C"/>
    <property type="match status" value="1"/>
</dbReference>
<comment type="cofactor">
    <cofactor evidence="1">
        <name>pyridoxal 5'-phosphate</name>
        <dbReference type="ChEBI" id="CHEBI:597326"/>
    </cofactor>
</comment>
<dbReference type="Pfam" id="PF00842">
    <property type="entry name" value="Ala_racemase_C"/>
    <property type="match status" value="1"/>
</dbReference>
<dbReference type="PANTHER" id="PTHR30511">
    <property type="entry name" value="ALANINE RACEMASE"/>
    <property type="match status" value="1"/>
</dbReference>
<keyword evidence="3" id="KW-0413">Isomerase</keyword>
<evidence type="ECO:0000259" key="4">
    <source>
        <dbReference type="SMART" id="SM01005"/>
    </source>
</evidence>
<dbReference type="EMBL" id="CP032550">
    <property type="protein sequence ID" value="QGU26607.1"/>
    <property type="molecule type" value="Genomic_DNA"/>
</dbReference>
<sequence>MGLASLDRVTSQRLRTAAPLGRVSTSALAANLQDAPAQAVGDLRRDAWGHGLLTVARALRAAGVERVRADGPDVAVVEEIGLTATADEPTLAMPRVLGLPGAGGEPVLSLVAPILSTKRLLAGEGVSYGFIHRAPADTRVALVPGGYAQGVVRALGSRAHVDVDGRRCPIVGRVAMDVCVVDIGDAPDAQPGDEVVYFGAGAVRDELAEWMAVTGLTGGELASRIGLGVEREVVA</sequence>
<dbReference type="OrthoDB" id="9813814at2"/>